<name>A0A077NRV8_XENBV</name>
<dbReference type="HOGENOM" id="CLU_3425027_0_0_6"/>
<gene>
    <name evidence="1" type="ORF">XBFM1_2220008</name>
</gene>
<dbReference type="Proteomes" id="UP000028487">
    <property type="component" value="Unassembled WGS sequence"/>
</dbReference>
<proteinExistence type="predicted"/>
<dbReference type="AlphaFoldDB" id="A0A077NRV8"/>
<reference evidence="1" key="1">
    <citation type="submission" date="2013-07" db="EMBL/GenBank/DDBJ databases">
        <title>Sub-species coevolution in mutualistic symbiosis.</title>
        <authorList>
            <person name="Murfin K."/>
            <person name="Klassen J."/>
            <person name="Lee M."/>
            <person name="Forst S."/>
            <person name="Stock P."/>
            <person name="Goodrich-Blair H."/>
        </authorList>
    </citation>
    <scope>NUCLEOTIDE SEQUENCE [LARGE SCALE GENOMIC DNA]</scope>
    <source>
        <strain evidence="1">Feltiae Moldova</strain>
    </source>
</reference>
<comment type="caution">
    <text evidence="1">The sequence shown here is derived from an EMBL/GenBank/DDBJ whole genome shotgun (WGS) entry which is preliminary data.</text>
</comment>
<evidence type="ECO:0000313" key="1">
    <source>
        <dbReference type="EMBL" id="CDH01580.1"/>
    </source>
</evidence>
<dbReference type="EMBL" id="CBSV010000138">
    <property type="protein sequence ID" value="CDH01580.1"/>
    <property type="molecule type" value="Genomic_DNA"/>
</dbReference>
<protein>
    <submittedName>
        <fullName evidence="1">Uncharacterized protein</fullName>
    </submittedName>
</protein>
<organism evidence="1">
    <name type="scientific">Xenorhabdus bovienii str. feltiae Moldova</name>
    <dbReference type="NCBI Taxonomy" id="1398200"/>
    <lineage>
        <taxon>Bacteria</taxon>
        <taxon>Pseudomonadati</taxon>
        <taxon>Pseudomonadota</taxon>
        <taxon>Gammaproteobacteria</taxon>
        <taxon>Enterobacterales</taxon>
        <taxon>Morganellaceae</taxon>
        <taxon>Xenorhabdus</taxon>
    </lineage>
</organism>
<accession>A0A077NRV8</accession>
<sequence length="22" mass="2631">MITQNIYTNVYTQFVVKVGKRQ</sequence>